<proteinExistence type="predicted"/>
<sequence length="218" mass="25399">MIYEFPDTSMRIRQGDIFVGLPRVDMSLNNVLIVSEAGERVAKWAEIAAKGDPVNIIVPVRPVAAIVATQDCDAVRSRDITLCEIRSFRDVERKSKDTTSAKSWKNLITQHARINQKWFYLPSDDRVGFLEKMAVDFMVTLRVPRTELEELRDLRKGRLNRLADEHFRERIGEFFRRYPYDEWYPLDQDELKAYLTEYPDTKPFPWQEAGVVDGGVKK</sequence>
<evidence type="ECO:0000313" key="1">
    <source>
        <dbReference type="EMBL" id="SPD74417.1"/>
    </source>
</evidence>
<organism evidence="1">
    <name type="scientific">uncultured Desulfobacterium sp</name>
    <dbReference type="NCBI Taxonomy" id="201089"/>
    <lineage>
        <taxon>Bacteria</taxon>
        <taxon>Pseudomonadati</taxon>
        <taxon>Thermodesulfobacteriota</taxon>
        <taxon>Desulfobacteria</taxon>
        <taxon>Desulfobacterales</taxon>
        <taxon>Desulfobacteriaceae</taxon>
        <taxon>Desulfobacterium</taxon>
        <taxon>environmental samples</taxon>
    </lineage>
</organism>
<dbReference type="EMBL" id="OJIN01000146">
    <property type="protein sequence ID" value="SPD74417.1"/>
    <property type="molecule type" value="Genomic_DNA"/>
</dbReference>
<accession>A0A445MY58</accession>
<dbReference type="AlphaFoldDB" id="A0A445MY58"/>
<reference evidence="1" key="1">
    <citation type="submission" date="2018-01" db="EMBL/GenBank/DDBJ databases">
        <authorList>
            <person name="Regsiter A."/>
            <person name="William W."/>
        </authorList>
    </citation>
    <scope>NUCLEOTIDE SEQUENCE</scope>
    <source>
        <strain evidence="1">TRIP AH-1</strain>
    </source>
</reference>
<name>A0A445MY58_9BACT</name>
<gene>
    <name evidence="1" type="ORF">PITCH_A230103</name>
</gene>
<protein>
    <submittedName>
        <fullName evidence="1">Uncharacterized protein</fullName>
    </submittedName>
</protein>